<gene>
    <name evidence="2" type="ORF">GSTUM_00007492001</name>
</gene>
<dbReference type="EMBL" id="FN430275">
    <property type="protein sequence ID" value="CAZ83695.1"/>
    <property type="molecule type" value="Genomic_DNA"/>
</dbReference>
<dbReference type="Proteomes" id="UP000006911">
    <property type="component" value="Unassembled WGS sequence"/>
</dbReference>
<dbReference type="InParanoid" id="D5GGS3"/>
<keyword evidence="1" id="KW-0472">Membrane</keyword>
<keyword evidence="1" id="KW-1133">Transmembrane helix</keyword>
<dbReference type="KEGG" id="tml:GSTUM_00007492001"/>
<keyword evidence="3" id="KW-1185">Reference proteome</keyword>
<protein>
    <submittedName>
        <fullName evidence="2">(Perigord truffle) hypothetical protein</fullName>
    </submittedName>
</protein>
<proteinExistence type="predicted"/>
<reference evidence="2 3" key="1">
    <citation type="journal article" date="2010" name="Nature">
        <title>Perigord black truffle genome uncovers evolutionary origins and mechanisms of symbiosis.</title>
        <authorList>
            <person name="Martin F."/>
            <person name="Kohler A."/>
            <person name="Murat C."/>
            <person name="Balestrini R."/>
            <person name="Coutinho P.M."/>
            <person name="Jaillon O."/>
            <person name="Montanini B."/>
            <person name="Morin E."/>
            <person name="Noel B."/>
            <person name="Percudani R."/>
            <person name="Porcel B."/>
            <person name="Rubini A."/>
            <person name="Amicucci A."/>
            <person name="Amselem J."/>
            <person name="Anthouard V."/>
            <person name="Arcioni S."/>
            <person name="Artiguenave F."/>
            <person name="Aury J.M."/>
            <person name="Ballario P."/>
            <person name="Bolchi A."/>
            <person name="Brenna A."/>
            <person name="Brun A."/>
            <person name="Buee M."/>
            <person name="Cantarel B."/>
            <person name="Chevalier G."/>
            <person name="Couloux A."/>
            <person name="Da Silva C."/>
            <person name="Denoeud F."/>
            <person name="Duplessis S."/>
            <person name="Ghignone S."/>
            <person name="Hilselberger B."/>
            <person name="Iotti M."/>
            <person name="Marcais B."/>
            <person name="Mello A."/>
            <person name="Miranda M."/>
            <person name="Pacioni G."/>
            <person name="Quesneville H."/>
            <person name="Riccioni C."/>
            <person name="Ruotolo R."/>
            <person name="Splivallo R."/>
            <person name="Stocchi V."/>
            <person name="Tisserant E."/>
            <person name="Viscomi A.R."/>
            <person name="Zambonelli A."/>
            <person name="Zampieri E."/>
            <person name="Henrissat B."/>
            <person name="Lebrun M.H."/>
            <person name="Paolocci F."/>
            <person name="Bonfante P."/>
            <person name="Ottonello S."/>
            <person name="Wincker P."/>
        </authorList>
    </citation>
    <scope>NUCLEOTIDE SEQUENCE [LARGE SCALE GENOMIC DNA]</scope>
    <source>
        <strain evidence="2 3">Mel28</strain>
    </source>
</reference>
<evidence type="ECO:0000256" key="1">
    <source>
        <dbReference type="SAM" id="Phobius"/>
    </source>
</evidence>
<keyword evidence="1" id="KW-0812">Transmembrane</keyword>
<sequence length="159" mass="18653">MSRSCCIIRYHRNKRANVPCEPLHFSSPKRTIPSRQSFSLAVVRLSDVSLSLRNRYLRQFLNHCLLTTCLPLLSLFLITVKRFFFRSVRLSVKMILIPVLRFWSTLSSFILTNGTASLRIQKFWLMRPPNSMLHLSTLFELVFGPHFVSKRYIAQYQVS</sequence>
<accession>D5GGS3</accession>
<dbReference type="HOGENOM" id="CLU_1662084_0_0_1"/>
<dbReference type="AlphaFoldDB" id="D5GGS3"/>
<dbReference type="GeneID" id="9181716"/>
<name>D5GGS3_TUBMM</name>
<feature type="transmembrane region" description="Helical" evidence="1">
    <location>
        <begin position="92"/>
        <end position="111"/>
    </location>
</feature>
<dbReference type="RefSeq" id="XP_002839504.1">
    <property type="nucleotide sequence ID" value="XM_002839458.1"/>
</dbReference>
<feature type="transmembrane region" description="Helical" evidence="1">
    <location>
        <begin position="60"/>
        <end position="80"/>
    </location>
</feature>
<evidence type="ECO:0000313" key="3">
    <source>
        <dbReference type="Proteomes" id="UP000006911"/>
    </source>
</evidence>
<evidence type="ECO:0000313" key="2">
    <source>
        <dbReference type="EMBL" id="CAZ83695.1"/>
    </source>
</evidence>
<organism evidence="2 3">
    <name type="scientific">Tuber melanosporum (strain Mel28)</name>
    <name type="common">Perigord black truffle</name>
    <dbReference type="NCBI Taxonomy" id="656061"/>
    <lineage>
        <taxon>Eukaryota</taxon>
        <taxon>Fungi</taxon>
        <taxon>Dikarya</taxon>
        <taxon>Ascomycota</taxon>
        <taxon>Pezizomycotina</taxon>
        <taxon>Pezizomycetes</taxon>
        <taxon>Pezizales</taxon>
        <taxon>Tuberaceae</taxon>
        <taxon>Tuber</taxon>
    </lineage>
</organism>